<dbReference type="EMBL" id="RCUV01000010">
    <property type="protein sequence ID" value="RLP70319.1"/>
    <property type="molecule type" value="Genomic_DNA"/>
</dbReference>
<accession>A0A3L6ZRB1</accession>
<dbReference type="Proteomes" id="UP000270299">
    <property type="component" value="Unassembled WGS sequence"/>
</dbReference>
<keyword evidence="3" id="KW-1185">Reference proteome</keyword>
<evidence type="ECO:0000256" key="1">
    <source>
        <dbReference type="ARBA" id="ARBA00023172"/>
    </source>
</evidence>
<proteinExistence type="predicted"/>
<dbReference type="AlphaFoldDB" id="A0A3L6ZRB1"/>
<sequence>MNINYDTALDPATRARFRSAALGREKWFSESFFQTDDGHQVGPGLAGGNATQHLMMDTAQPADLAVAATAHRFHDVPRKKASSLRHRVVASDIRPRDTQLRWGRTAGTRGHGSSLVSLVGRFDGPMSEADGALVVDTYRHCTEESLAQMENYKPRMKNKYWREVGPFVRDSVAVAAPSTAYTAHRLLTPVATYTLWAWRDAGLPLEADVLFQRETIEHFIRSASGTLSEGTLRNYRSMLLRVSDVLVPECSPLAMKPLNDRASIAPYSEKELARLRNWAMGQSTETRRRKAAMMLSLCGGAGLKAVEVAELRREHVSIDADGILVQVESGNVRVIPLLAEWESWLVRGLGDTAAGHLVFGAPTRKHSRNVLSAFVDKADGVEHPRSDRLRATWILTHLTAGTPMKGLMKAAGVSKFENLSRYLQYIPELDTADYRRRLRIEATR</sequence>
<keyword evidence="1" id="KW-0233">DNA recombination</keyword>
<dbReference type="InterPro" id="IPR011010">
    <property type="entry name" value="DNA_brk_join_enz"/>
</dbReference>
<dbReference type="Gene3D" id="1.10.443.10">
    <property type="entry name" value="Intergrase catalytic core"/>
    <property type="match status" value="1"/>
</dbReference>
<protein>
    <recommendedName>
        <fullName evidence="4">Tyr recombinase domain-containing protein</fullName>
    </recommendedName>
</protein>
<evidence type="ECO:0000313" key="2">
    <source>
        <dbReference type="EMBL" id="RLP70319.1"/>
    </source>
</evidence>
<organism evidence="2 3">
    <name type="scientific">Mycetocola manganoxydans</name>
    <dbReference type="NCBI Taxonomy" id="699879"/>
    <lineage>
        <taxon>Bacteria</taxon>
        <taxon>Bacillati</taxon>
        <taxon>Actinomycetota</taxon>
        <taxon>Actinomycetes</taxon>
        <taxon>Micrococcales</taxon>
        <taxon>Microbacteriaceae</taxon>
        <taxon>Mycetocola</taxon>
    </lineage>
</organism>
<gene>
    <name evidence="2" type="ORF">D9V29_10210</name>
</gene>
<evidence type="ECO:0008006" key="4">
    <source>
        <dbReference type="Google" id="ProtNLM"/>
    </source>
</evidence>
<reference evidence="2 3" key="1">
    <citation type="submission" date="2018-10" db="EMBL/GenBank/DDBJ databases">
        <authorList>
            <person name="Li J."/>
        </authorList>
    </citation>
    <scope>NUCLEOTIDE SEQUENCE [LARGE SCALE GENOMIC DNA]</scope>
    <source>
        <strain evidence="2 3">CCTCC AB209002</strain>
    </source>
</reference>
<dbReference type="GO" id="GO:0006310">
    <property type="term" value="P:DNA recombination"/>
    <property type="evidence" value="ECO:0007669"/>
    <property type="project" value="UniProtKB-KW"/>
</dbReference>
<dbReference type="GO" id="GO:0015074">
    <property type="term" value="P:DNA integration"/>
    <property type="evidence" value="ECO:0007669"/>
    <property type="project" value="InterPro"/>
</dbReference>
<comment type="caution">
    <text evidence="2">The sequence shown here is derived from an EMBL/GenBank/DDBJ whole genome shotgun (WGS) entry which is preliminary data.</text>
</comment>
<dbReference type="SUPFAM" id="SSF56349">
    <property type="entry name" value="DNA breaking-rejoining enzymes"/>
    <property type="match status" value="1"/>
</dbReference>
<dbReference type="GO" id="GO:0003677">
    <property type="term" value="F:DNA binding"/>
    <property type="evidence" value="ECO:0007669"/>
    <property type="project" value="InterPro"/>
</dbReference>
<evidence type="ECO:0000313" key="3">
    <source>
        <dbReference type="Proteomes" id="UP000270299"/>
    </source>
</evidence>
<dbReference type="InterPro" id="IPR013762">
    <property type="entry name" value="Integrase-like_cat_sf"/>
</dbReference>
<name>A0A3L6ZRB1_9MICO</name>